<evidence type="ECO:0000259" key="7">
    <source>
        <dbReference type="Pfam" id="PF12705"/>
    </source>
</evidence>
<evidence type="ECO:0000256" key="5">
    <source>
        <dbReference type="ARBA" id="ARBA00023128"/>
    </source>
</evidence>
<organism evidence="8 9">
    <name type="scientific">Sinosuthora webbiana</name>
    <dbReference type="NCBI Taxonomy" id="337173"/>
    <lineage>
        <taxon>Eukaryota</taxon>
        <taxon>Metazoa</taxon>
        <taxon>Chordata</taxon>
        <taxon>Craniata</taxon>
        <taxon>Vertebrata</taxon>
        <taxon>Euteleostomi</taxon>
        <taxon>Archelosauria</taxon>
        <taxon>Archosauria</taxon>
        <taxon>Dinosauria</taxon>
        <taxon>Saurischia</taxon>
        <taxon>Theropoda</taxon>
        <taxon>Coelurosauria</taxon>
        <taxon>Aves</taxon>
        <taxon>Neognathae</taxon>
        <taxon>Neoaves</taxon>
        <taxon>Telluraves</taxon>
        <taxon>Australaves</taxon>
        <taxon>Passeriformes</taxon>
        <taxon>Sylvioidea</taxon>
        <taxon>Sylviidae</taxon>
        <taxon>Sinosuthora</taxon>
    </lineage>
</organism>
<evidence type="ECO:0000256" key="1">
    <source>
        <dbReference type="ARBA" id="ARBA00022722"/>
    </source>
</evidence>
<protein>
    <submittedName>
        <fullName evidence="8">MGME1 exonuclease</fullName>
    </submittedName>
</protein>
<keyword evidence="4 8" id="KW-0269">Exonuclease</keyword>
<dbReference type="FunFam" id="3.90.320.10:FF:000005">
    <property type="entry name" value="Mitochondrial genome maintenance exonuclease 1"/>
    <property type="match status" value="1"/>
</dbReference>
<dbReference type="Pfam" id="PF12705">
    <property type="entry name" value="PDDEXK_1"/>
    <property type="match status" value="1"/>
</dbReference>
<dbReference type="Gene3D" id="3.90.320.10">
    <property type="match status" value="1"/>
</dbReference>
<feature type="domain" description="PD-(D/E)XK endonuclease-like" evidence="7">
    <location>
        <begin position="181"/>
        <end position="306"/>
    </location>
</feature>
<dbReference type="InterPro" id="IPR011604">
    <property type="entry name" value="PDDEXK-like_dom_sf"/>
</dbReference>
<dbReference type="InterPro" id="IPR038726">
    <property type="entry name" value="PDDEXK_AddAB-type"/>
</dbReference>
<reference evidence="8 9" key="1">
    <citation type="submission" date="2019-09" db="EMBL/GenBank/DDBJ databases">
        <title>Bird 10,000 Genomes (B10K) Project - Family phase.</title>
        <authorList>
            <person name="Zhang G."/>
        </authorList>
    </citation>
    <scope>NUCLEOTIDE SEQUENCE [LARGE SCALE GENOMIC DNA]</scope>
    <source>
        <strain evidence="8">B10K-DU-002-08</strain>
        <tissue evidence="8">Muscle</tissue>
    </source>
</reference>
<dbReference type="GO" id="GO:0008297">
    <property type="term" value="F:single-stranded DNA exodeoxyribonuclease activity"/>
    <property type="evidence" value="ECO:0007669"/>
    <property type="project" value="TreeGrafter"/>
</dbReference>
<dbReference type="AlphaFoldDB" id="A0A7K4TTR6"/>
<keyword evidence="5" id="KW-0496">Mitochondrion</keyword>
<dbReference type="PANTHER" id="PTHR31340:SF3">
    <property type="entry name" value="MITOCHONDRIAL GENOME MAINTENANCE EXONUCLEASE 1"/>
    <property type="match status" value="1"/>
</dbReference>
<dbReference type="GO" id="GO:0006264">
    <property type="term" value="P:mitochondrial DNA replication"/>
    <property type="evidence" value="ECO:0007669"/>
    <property type="project" value="TreeGrafter"/>
</dbReference>
<evidence type="ECO:0000256" key="2">
    <source>
        <dbReference type="ARBA" id="ARBA00022763"/>
    </source>
</evidence>
<gene>
    <name evidence="8" type="primary">Mgme1</name>
    <name evidence="8" type="ORF">SINWEB_R07314</name>
</gene>
<keyword evidence="9" id="KW-1185">Reference proteome</keyword>
<evidence type="ECO:0000256" key="4">
    <source>
        <dbReference type="ARBA" id="ARBA00022839"/>
    </source>
</evidence>
<keyword evidence="3" id="KW-0378">Hydrolase</keyword>
<feature type="non-terminal residue" evidence="8">
    <location>
        <position position="340"/>
    </location>
</feature>
<sequence length="340" mass="39127">LVRMQFLQILSRKLGSLEMLFQIPFCQKQFPNTCLSTSASIYSKKKKGNSYEQVDQEKYKNLVHSVTSYKTSAQTPETILEEDNLLYGPPAKHRPQIKAGTKTPRNWVPLINPSKRILPVSSDSNVPMKIRLQRTKMPSVTRILQQTLSPQQVFYLERWKQKMMEELGKEGFEEYTKNLFLQGELFHSALESIFLSEEMAARDQGEDDSVAGYLSSVEHVLEDISEVKALESGVHHETLQYLGLVDCVAKYRGQLCVIDWKTSEKPKPFLQNTYDNPLQVAAYIGAINHDANYDFQVRCGLIVVAYKNGSPAHPHFMDPDLCSHYWNKWLLRLEEYLDKN</sequence>
<feature type="non-terminal residue" evidence="8">
    <location>
        <position position="1"/>
    </location>
</feature>
<dbReference type="EMBL" id="VXBN01003310">
    <property type="protein sequence ID" value="NWR01349.1"/>
    <property type="molecule type" value="Genomic_DNA"/>
</dbReference>
<proteinExistence type="inferred from homology"/>
<evidence type="ECO:0000313" key="9">
    <source>
        <dbReference type="Proteomes" id="UP000580691"/>
    </source>
</evidence>
<dbReference type="GO" id="GO:0006281">
    <property type="term" value="P:DNA repair"/>
    <property type="evidence" value="ECO:0007669"/>
    <property type="project" value="UniProtKB-KW"/>
</dbReference>
<keyword evidence="1" id="KW-0540">Nuclease</keyword>
<name>A0A7K4TTR6_9SYLV</name>
<dbReference type="GO" id="GO:0005739">
    <property type="term" value="C:mitochondrion"/>
    <property type="evidence" value="ECO:0007669"/>
    <property type="project" value="TreeGrafter"/>
</dbReference>
<dbReference type="OrthoDB" id="5777131at2759"/>
<keyword evidence="6" id="KW-0234">DNA repair</keyword>
<dbReference type="HAMAP" id="MF_03030">
    <property type="entry name" value="MGME1"/>
    <property type="match status" value="1"/>
</dbReference>
<dbReference type="Proteomes" id="UP000580691">
    <property type="component" value="Unassembled WGS sequence"/>
</dbReference>
<evidence type="ECO:0000256" key="3">
    <source>
        <dbReference type="ARBA" id="ARBA00022801"/>
    </source>
</evidence>
<keyword evidence="2" id="KW-0227">DNA damage</keyword>
<comment type="caution">
    <text evidence="8">The sequence shown here is derived from an EMBL/GenBank/DDBJ whole genome shotgun (WGS) entry which is preliminary data.</text>
</comment>
<dbReference type="PANTHER" id="PTHR31340">
    <property type="entry name" value="MITOCHONDRIAL GENOME MAINTENANCE EXONUCLEASE 1"/>
    <property type="match status" value="1"/>
</dbReference>
<evidence type="ECO:0000256" key="6">
    <source>
        <dbReference type="ARBA" id="ARBA00023204"/>
    </source>
</evidence>
<evidence type="ECO:0000313" key="8">
    <source>
        <dbReference type="EMBL" id="NWR01349.1"/>
    </source>
</evidence>
<accession>A0A7K4TTR6</accession>